<reference evidence="10" key="1">
    <citation type="submission" date="2020-07" db="EMBL/GenBank/DDBJ databases">
        <title>Genome sequence and genetic diversity analysis of an under-domesticated orphan crop, white fonio (Digitaria exilis).</title>
        <authorList>
            <person name="Bennetzen J.L."/>
            <person name="Chen S."/>
            <person name="Ma X."/>
            <person name="Wang X."/>
            <person name="Yssel A.E.J."/>
            <person name="Chaluvadi S.R."/>
            <person name="Johnson M."/>
            <person name="Gangashetty P."/>
            <person name="Hamidou F."/>
            <person name="Sanogo M.D."/>
            <person name="Zwaenepoel A."/>
            <person name="Wallace J."/>
            <person name="Van De Peer Y."/>
            <person name="Van Deynze A."/>
        </authorList>
    </citation>
    <scope>NUCLEOTIDE SEQUENCE</scope>
    <source>
        <tissue evidence="10">Leaves</tissue>
    </source>
</reference>
<dbReference type="PANTHER" id="PTHR47944:SF7">
    <property type="entry name" value="OS09G0264400 PROTEIN"/>
    <property type="match status" value="1"/>
</dbReference>
<dbReference type="FunFam" id="1.10.630.10:FF:000126">
    <property type="entry name" value="Predicted protein"/>
    <property type="match status" value="2"/>
</dbReference>
<dbReference type="CDD" id="cd20618">
    <property type="entry name" value="CYP71_clan"/>
    <property type="match status" value="2"/>
</dbReference>
<keyword evidence="6 8" id="KW-0408">Iron</keyword>
<feature type="transmembrane region" description="Helical" evidence="9">
    <location>
        <begin position="397"/>
        <end position="417"/>
    </location>
</feature>
<protein>
    <recommendedName>
        <fullName evidence="12">Cytochrome P450</fullName>
    </recommendedName>
</protein>
<evidence type="ECO:0008006" key="12">
    <source>
        <dbReference type="Google" id="ProtNLM"/>
    </source>
</evidence>
<evidence type="ECO:0000256" key="9">
    <source>
        <dbReference type="SAM" id="Phobius"/>
    </source>
</evidence>
<dbReference type="EMBL" id="JACEFO010001897">
    <property type="protein sequence ID" value="KAF8695409.1"/>
    <property type="molecule type" value="Genomic_DNA"/>
</dbReference>
<sequence>MALPPWAAFLAIVLITAVFLKTILSRRRRAYNLPPGPKPWPIIGNLNLIGELPHRSIHELSKLYGPLMQLRFGSMPVAVGSSAEMAKFFLKTHDATFSDRPTLSIGKYTAYDSSDIMWSQYGTYLRQARRICATELFSARRLESFEYIRDEEMRGMLRGLHVASGQVVQLRGYLQMMTLGVVSRMVLGRKYIHGGEVAGTEDGSPPPVLTPVEFRELGYVRRMKRASERFDQFMNHILDEHSQRRRLEGEAFVLADDPNLEVPLSRDNVKALTQALTKATEELDRVVGRERLITERDFPHLPYMEAVLKETLRLHPAAPVLAPHLAREDACVDGYDIPAGTTVFINVWSIGRDPGLWDAPEEFCPARFIWSEVDVKGQDFKLLPFGSGRRMCPGFSLALKVTMLSIANLLHCFTWRLPDGMAVEQLNMEETFLLALPPYLPVVLIIALFLKTIVSRMRRRTYNLPPGPKPWPIIGNLNLIAGELPHRSIHELSKRYGPLMQLRLGSLPVVVGSSAEMARFFLKTKDATFSNRPRFAIAKYASYDASDILWSQYGPYLRHVRKVCATELFSAKRLESFEYIRHEEVSSSAGGVVRLRDYVRMTTLGVISRMVLGKKYIVQEEEVAMEGSSPSKAVVTPAEFREMVDEFFLLNGVMNIGDFIPWMDWMDLQGYIRRMKRTSQKLDRFLDHVLDEHNQRRQLEGGSFLARDLVDVMLQLADDPDLEVQLSRDNIKAITQVDVCVDGYDIPAGTIALINVWSIARDPTLWDAPEEFRPERFIGTKIDVKGQDFELLPFGSGRRMCAGISLGLKLTLLSIANLVHSFRWRLPNDMAMEELNMEEIFLLAMPRKNPLEVSIEPRLPRHLNMAPVEAASQGARPSFRVQPINDICQLSPKEASPAGNASFFTNQSTHPPWDQTQYTPTTPITNPLPPLVHPNYDMPQSPATGVPCSCATLPAPPYRGRYTHFGWVLHHHQEDQKIGWIHHFRRCPAMAPGDDGILLSRAAVAHLPLFLPLLPVAQLLVFFYLYQGAAGAEL</sequence>
<dbReference type="GO" id="GO:0016705">
    <property type="term" value="F:oxidoreductase activity, acting on paired donors, with incorporation or reduction of molecular oxygen"/>
    <property type="evidence" value="ECO:0007669"/>
    <property type="project" value="InterPro"/>
</dbReference>
<keyword evidence="11" id="KW-1185">Reference proteome</keyword>
<organism evidence="10 11">
    <name type="scientific">Digitaria exilis</name>
    <dbReference type="NCBI Taxonomy" id="1010633"/>
    <lineage>
        <taxon>Eukaryota</taxon>
        <taxon>Viridiplantae</taxon>
        <taxon>Streptophyta</taxon>
        <taxon>Embryophyta</taxon>
        <taxon>Tracheophyta</taxon>
        <taxon>Spermatophyta</taxon>
        <taxon>Magnoliopsida</taxon>
        <taxon>Liliopsida</taxon>
        <taxon>Poales</taxon>
        <taxon>Poaceae</taxon>
        <taxon>PACMAD clade</taxon>
        <taxon>Panicoideae</taxon>
        <taxon>Panicodae</taxon>
        <taxon>Paniceae</taxon>
        <taxon>Anthephorinae</taxon>
        <taxon>Digitaria</taxon>
    </lineage>
</organism>
<feature type="transmembrane region" description="Helical" evidence="9">
    <location>
        <begin position="432"/>
        <end position="450"/>
    </location>
</feature>
<proteinExistence type="inferred from homology"/>
<dbReference type="AlphaFoldDB" id="A0A835BFB1"/>
<dbReference type="GO" id="GO:0004497">
    <property type="term" value="F:monooxygenase activity"/>
    <property type="evidence" value="ECO:0007669"/>
    <property type="project" value="UniProtKB-KW"/>
</dbReference>
<name>A0A835BFB1_9POAL</name>
<comment type="caution">
    <text evidence="10">The sequence shown here is derived from an EMBL/GenBank/DDBJ whole genome shotgun (WGS) entry which is preliminary data.</text>
</comment>
<accession>A0A835BFB1</accession>
<evidence type="ECO:0000256" key="3">
    <source>
        <dbReference type="ARBA" id="ARBA00022617"/>
    </source>
</evidence>
<dbReference type="InterPro" id="IPR017972">
    <property type="entry name" value="Cyt_P450_CS"/>
</dbReference>
<dbReference type="GO" id="GO:0005506">
    <property type="term" value="F:iron ion binding"/>
    <property type="evidence" value="ECO:0007669"/>
    <property type="project" value="InterPro"/>
</dbReference>
<evidence type="ECO:0000256" key="4">
    <source>
        <dbReference type="ARBA" id="ARBA00022723"/>
    </source>
</evidence>
<evidence type="ECO:0000313" key="11">
    <source>
        <dbReference type="Proteomes" id="UP000636709"/>
    </source>
</evidence>
<feature type="binding site" description="axial binding residue" evidence="8">
    <location>
        <position position="392"/>
    </location>
    <ligand>
        <name>heme</name>
        <dbReference type="ChEBI" id="CHEBI:30413"/>
    </ligand>
    <ligandPart>
        <name>Fe</name>
        <dbReference type="ChEBI" id="CHEBI:18248"/>
    </ligandPart>
</feature>
<dbReference type="PRINTS" id="PR00463">
    <property type="entry name" value="EP450I"/>
</dbReference>
<feature type="transmembrane region" description="Helical" evidence="9">
    <location>
        <begin position="6"/>
        <end position="24"/>
    </location>
</feature>
<comment type="cofactor">
    <cofactor evidence="1 8">
        <name>heme</name>
        <dbReference type="ChEBI" id="CHEBI:30413"/>
    </cofactor>
</comment>
<evidence type="ECO:0000256" key="8">
    <source>
        <dbReference type="PIRSR" id="PIRSR602401-1"/>
    </source>
</evidence>
<gene>
    <name evidence="10" type="ORF">HU200_037643</name>
</gene>
<keyword evidence="9" id="KW-1133">Transmembrane helix</keyword>
<keyword evidence="3 8" id="KW-0349">Heme</keyword>
<dbReference type="PROSITE" id="PS00086">
    <property type="entry name" value="CYTOCHROME_P450"/>
    <property type="match status" value="2"/>
</dbReference>
<keyword evidence="9" id="KW-0812">Transmembrane</keyword>
<keyword evidence="5" id="KW-0560">Oxidoreductase</keyword>
<keyword evidence="7" id="KW-0503">Monooxygenase</keyword>
<dbReference type="Pfam" id="PF00067">
    <property type="entry name" value="p450"/>
    <property type="match status" value="4"/>
</dbReference>
<dbReference type="PANTHER" id="PTHR47944">
    <property type="entry name" value="CYTOCHROME P450 98A9"/>
    <property type="match status" value="1"/>
</dbReference>
<dbReference type="InterPro" id="IPR002401">
    <property type="entry name" value="Cyt_P450_E_grp-I"/>
</dbReference>
<dbReference type="Proteomes" id="UP000636709">
    <property type="component" value="Unassembled WGS sequence"/>
</dbReference>
<feature type="transmembrane region" description="Helical" evidence="9">
    <location>
        <begin position="1007"/>
        <end position="1026"/>
    </location>
</feature>
<evidence type="ECO:0000256" key="7">
    <source>
        <dbReference type="ARBA" id="ARBA00023033"/>
    </source>
</evidence>
<evidence type="ECO:0000313" key="10">
    <source>
        <dbReference type="EMBL" id="KAF8695409.1"/>
    </source>
</evidence>
<dbReference type="InterPro" id="IPR001128">
    <property type="entry name" value="Cyt_P450"/>
</dbReference>
<keyword evidence="9" id="KW-0472">Membrane</keyword>
<keyword evidence="4 8" id="KW-0479">Metal-binding</keyword>
<evidence type="ECO:0000256" key="5">
    <source>
        <dbReference type="ARBA" id="ARBA00023002"/>
    </source>
</evidence>
<dbReference type="GO" id="GO:0020037">
    <property type="term" value="F:heme binding"/>
    <property type="evidence" value="ECO:0007669"/>
    <property type="project" value="InterPro"/>
</dbReference>
<dbReference type="InterPro" id="IPR036396">
    <property type="entry name" value="Cyt_P450_sf"/>
</dbReference>
<evidence type="ECO:0000256" key="2">
    <source>
        <dbReference type="ARBA" id="ARBA00010617"/>
    </source>
</evidence>
<evidence type="ECO:0000256" key="6">
    <source>
        <dbReference type="ARBA" id="ARBA00023004"/>
    </source>
</evidence>
<comment type="similarity">
    <text evidence="2">Belongs to the cytochrome P450 family.</text>
</comment>
<dbReference type="Gene3D" id="1.10.630.10">
    <property type="entry name" value="Cytochrome P450"/>
    <property type="match status" value="4"/>
</dbReference>
<dbReference type="SUPFAM" id="SSF48264">
    <property type="entry name" value="Cytochrome P450"/>
    <property type="match status" value="2"/>
</dbReference>
<dbReference type="OrthoDB" id="818826at2759"/>
<evidence type="ECO:0000256" key="1">
    <source>
        <dbReference type="ARBA" id="ARBA00001971"/>
    </source>
</evidence>